<feature type="transmembrane region" description="Helical" evidence="1">
    <location>
        <begin position="219"/>
        <end position="244"/>
    </location>
</feature>
<feature type="domain" description="Type VI secretion system component TssM1 N-terminal" evidence="3">
    <location>
        <begin position="361"/>
        <end position="541"/>
    </location>
</feature>
<dbReference type="InterPro" id="IPR038522">
    <property type="entry name" value="T4/T6SS_DotU_sf"/>
</dbReference>
<dbReference type="Pfam" id="PF14331">
    <property type="entry name" value="IcmF-related_N"/>
    <property type="match status" value="1"/>
</dbReference>
<keyword evidence="1" id="KW-0472">Membrane</keyword>
<keyword evidence="1" id="KW-1133">Transmembrane helix</keyword>
<evidence type="ECO:0000313" key="4">
    <source>
        <dbReference type="EMBL" id="MFC4528594.1"/>
    </source>
</evidence>
<dbReference type="InterPro" id="IPR025743">
    <property type="entry name" value="TssM1_N"/>
</dbReference>
<keyword evidence="1" id="KW-0812">Transmembrane</keyword>
<name>A0ABV9C685_9GAMM</name>
<dbReference type="EMBL" id="JBHSGA010000020">
    <property type="protein sequence ID" value="MFC4528594.1"/>
    <property type="molecule type" value="Genomic_DNA"/>
</dbReference>
<dbReference type="Proteomes" id="UP001595961">
    <property type="component" value="Unassembled WGS sequence"/>
</dbReference>
<reference evidence="5" key="1">
    <citation type="journal article" date="2019" name="Int. J. Syst. Evol. Microbiol.">
        <title>The Global Catalogue of Microorganisms (GCM) 10K type strain sequencing project: providing services to taxonomists for standard genome sequencing and annotation.</title>
        <authorList>
            <consortium name="The Broad Institute Genomics Platform"/>
            <consortium name="The Broad Institute Genome Sequencing Center for Infectious Disease"/>
            <person name="Wu L."/>
            <person name="Ma J."/>
        </authorList>
    </citation>
    <scope>NUCLEOTIDE SEQUENCE [LARGE SCALE GENOMIC DNA]</scope>
    <source>
        <strain evidence="5">CCM 4481</strain>
    </source>
</reference>
<evidence type="ECO:0000259" key="3">
    <source>
        <dbReference type="Pfam" id="PF14331"/>
    </source>
</evidence>
<dbReference type="InterPro" id="IPR053156">
    <property type="entry name" value="T6SS_TssM-like"/>
</dbReference>
<dbReference type="InterPro" id="IPR017732">
    <property type="entry name" value="T4/T6SS_DotU"/>
</dbReference>
<evidence type="ECO:0000259" key="2">
    <source>
        <dbReference type="Pfam" id="PF09850"/>
    </source>
</evidence>
<organism evidence="4 5">
    <name type="scientific">Dyella halodurans</name>
    <dbReference type="NCBI Taxonomy" id="1920171"/>
    <lineage>
        <taxon>Bacteria</taxon>
        <taxon>Pseudomonadati</taxon>
        <taxon>Pseudomonadota</taxon>
        <taxon>Gammaproteobacteria</taxon>
        <taxon>Lysobacterales</taxon>
        <taxon>Rhodanobacteraceae</taxon>
        <taxon>Dyella</taxon>
    </lineage>
</organism>
<dbReference type="Gene3D" id="1.25.40.590">
    <property type="entry name" value="Type IV / VI secretion system, DotU"/>
    <property type="match status" value="1"/>
</dbReference>
<evidence type="ECO:0000256" key="1">
    <source>
        <dbReference type="SAM" id="Phobius"/>
    </source>
</evidence>
<protein>
    <submittedName>
        <fullName evidence="4">Type VI secretion protein IcmF/TssM N-terminal domain-containing protein</fullName>
    </submittedName>
</protein>
<dbReference type="Pfam" id="PF09850">
    <property type="entry name" value="DotU"/>
    <property type="match status" value="1"/>
</dbReference>
<dbReference type="PANTHER" id="PTHR36153">
    <property type="entry name" value="INNER MEMBRANE PROTEIN-RELATED"/>
    <property type="match status" value="1"/>
</dbReference>
<feature type="domain" description="Type IV / VI secretion system DotU" evidence="2">
    <location>
        <begin position="3"/>
        <end position="207"/>
    </location>
</feature>
<accession>A0ABV9C685</accession>
<sequence length="570" mass="62545">MRLLDYFAPLFAYGLAVDEQAAAQAAPSELAPLNARARELIDQARKIALANGKSMQDVELAGFAVVAWFDEIIVRHEARRDQPSPLQLTLFHTSDASSEFFEHLARLDSRADEVREVYGTALLLGFVGQYYYEKGDGGELGRIKSVYCRPYAAPATVLQALQRESITPQPYLTPDSPARRKPGPWAGRRPALFVALGVVLLVLVAFVAPVFSSAMSAQAWYLAGILVVIAGMLGWAGSLAWHWLASARASADPHAGWDLRSVWTALKEAARRVRGAILHPFRRRGKWRQLSRHPWLLFLGDSGANVRGLLQAAAQSCHGRLLPGDGGAASGHWWLFRSLVAIEMDPRLAQTRDDPQAADLLWSEALTRLSRERRKLPLDGVVLGVAAQSLLGPAADITATAARLRRMAHEATQRLQLQLPLYVVVTGLDLLPGHASFKAALPAPVFRKVLGWRKSEATSAGASPGRADAPYDDAFERMRMIGLAALARQHGPHGRREIFEFRQALSELQHGLHVFIDRLIAEDAAGQHGLRWCGLYFTGASPGDPTGGEFVEDLFNRFLPGDRLLARRTA</sequence>
<proteinExistence type="predicted"/>
<feature type="transmembrane region" description="Helical" evidence="1">
    <location>
        <begin position="191"/>
        <end position="212"/>
    </location>
</feature>
<keyword evidence="5" id="KW-1185">Reference proteome</keyword>
<dbReference type="RefSeq" id="WP_266148060.1">
    <property type="nucleotide sequence ID" value="NZ_CP064028.1"/>
</dbReference>
<comment type="caution">
    <text evidence="4">The sequence shown here is derived from an EMBL/GenBank/DDBJ whole genome shotgun (WGS) entry which is preliminary data.</text>
</comment>
<dbReference type="PANTHER" id="PTHR36153:SF1">
    <property type="entry name" value="TYPE VI SECRETION SYSTEM COMPONENT TSSM1"/>
    <property type="match status" value="1"/>
</dbReference>
<evidence type="ECO:0000313" key="5">
    <source>
        <dbReference type="Proteomes" id="UP001595961"/>
    </source>
</evidence>
<gene>
    <name evidence="4" type="ORF">ACFO5W_18260</name>
</gene>